<feature type="domain" description="Fumarylacetoacetase-like C-terminal" evidence="3">
    <location>
        <begin position="96"/>
        <end position="278"/>
    </location>
</feature>
<dbReference type="RefSeq" id="WP_252620611.1">
    <property type="nucleotide sequence ID" value="NZ_CP099490.1"/>
</dbReference>
<dbReference type="Pfam" id="PF01557">
    <property type="entry name" value="FAA_hydrolase"/>
    <property type="match status" value="1"/>
</dbReference>
<dbReference type="InterPro" id="IPR036663">
    <property type="entry name" value="Fumarylacetoacetase_C_sf"/>
</dbReference>
<feature type="region of interest" description="Disordered" evidence="2">
    <location>
        <begin position="1"/>
        <end position="27"/>
    </location>
</feature>
<proteinExistence type="predicted"/>
<evidence type="ECO:0000313" key="4">
    <source>
        <dbReference type="EMBL" id="USQ76000.1"/>
    </source>
</evidence>
<dbReference type="GO" id="GO:0016787">
    <property type="term" value="F:hydrolase activity"/>
    <property type="evidence" value="ECO:0007669"/>
    <property type="project" value="UniProtKB-KW"/>
</dbReference>
<dbReference type="InterPro" id="IPR050772">
    <property type="entry name" value="Hydratase-Decarb/MhpD_sf"/>
</dbReference>
<feature type="compositionally biased region" description="Low complexity" evidence="2">
    <location>
        <begin position="1"/>
        <end position="15"/>
    </location>
</feature>
<sequence length="282" mass="29525">MSDTNQTNPNQTGPNQTGGGQSNQEWSAERVARQLLDAEASVTAQTSIVAEWDGLDLDTAYEAQDIALRIRQERGEVITGVKLGVTSRAKQRQVGVDTPSTSWLTDAMILPPGEPVPRDKMIHPRVEPEIAFVMGERLEGPGVSAATALAAVKHVLGAIEVIDSRFAGYKFTMTDVVADNASSGYYVTGPVSVSPEGLDLGLEACLLEIDGEIVDSATGAAVYGHPAEALAFAANTLAERGLAIEPGWVVITGGMTDAVPVQPGMRIAAHFTNLGSITVSGG</sequence>
<dbReference type="InterPro" id="IPR011234">
    <property type="entry name" value="Fumarylacetoacetase-like_C"/>
</dbReference>
<gene>
    <name evidence="4" type="ORF">NF557_15600</name>
</gene>
<dbReference type="SUPFAM" id="SSF56529">
    <property type="entry name" value="FAH"/>
    <property type="match status" value="1"/>
</dbReference>
<evidence type="ECO:0000256" key="1">
    <source>
        <dbReference type="ARBA" id="ARBA00023239"/>
    </source>
</evidence>
<dbReference type="Proteomes" id="UP001056535">
    <property type="component" value="Chromosome"/>
</dbReference>
<dbReference type="EMBL" id="CP099490">
    <property type="protein sequence ID" value="USQ76000.1"/>
    <property type="molecule type" value="Genomic_DNA"/>
</dbReference>
<evidence type="ECO:0000313" key="5">
    <source>
        <dbReference type="Proteomes" id="UP001056535"/>
    </source>
</evidence>
<evidence type="ECO:0000259" key="3">
    <source>
        <dbReference type="Pfam" id="PF01557"/>
    </source>
</evidence>
<reference evidence="4" key="1">
    <citation type="submission" date="2022-06" db="EMBL/GenBank/DDBJ databases">
        <title>Ornithinimicrobium JY.X270.</title>
        <authorList>
            <person name="Huang Y."/>
        </authorList>
    </citation>
    <scope>NUCLEOTIDE SEQUENCE</scope>
    <source>
        <strain evidence="4">JY.X270</strain>
    </source>
</reference>
<keyword evidence="4" id="KW-0378">Hydrolase</keyword>
<evidence type="ECO:0000256" key="2">
    <source>
        <dbReference type="SAM" id="MobiDB-lite"/>
    </source>
</evidence>
<dbReference type="Gene3D" id="3.90.850.10">
    <property type="entry name" value="Fumarylacetoacetase-like, C-terminal domain"/>
    <property type="match status" value="1"/>
</dbReference>
<accession>A0ABY4YGV6</accession>
<dbReference type="PANTHER" id="PTHR30143">
    <property type="entry name" value="ACID HYDRATASE"/>
    <property type="match status" value="1"/>
</dbReference>
<dbReference type="PANTHER" id="PTHR30143:SF0">
    <property type="entry name" value="2-KETO-4-PENTENOATE HYDRATASE"/>
    <property type="match status" value="1"/>
</dbReference>
<organism evidence="4 5">
    <name type="scientific">Ornithinimicrobium cryptoxanthini</name>
    <dbReference type="NCBI Taxonomy" id="2934161"/>
    <lineage>
        <taxon>Bacteria</taxon>
        <taxon>Bacillati</taxon>
        <taxon>Actinomycetota</taxon>
        <taxon>Actinomycetes</taxon>
        <taxon>Micrococcales</taxon>
        <taxon>Ornithinimicrobiaceae</taxon>
        <taxon>Ornithinimicrobium</taxon>
    </lineage>
</organism>
<keyword evidence="1" id="KW-0456">Lyase</keyword>
<name>A0ABY4YGV6_9MICO</name>
<keyword evidence="5" id="KW-1185">Reference proteome</keyword>
<protein>
    <submittedName>
        <fullName evidence="4">Fumarylacetoacetate hydrolase family protein</fullName>
    </submittedName>
</protein>